<dbReference type="GO" id="GO:0003677">
    <property type="term" value="F:DNA binding"/>
    <property type="evidence" value="ECO:0007669"/>
    <property type="project" value="UniProtKB-KW"/>
</dbReference>
<dbReference type="InterPro" id="IPR020816">
    <property type="entry name" value="Histone-like_DNA-bd_CS"/>
</dbReference>
<keyword evidence="6" id="KW-0233">DNA recombination</keyword>
<organism evidence="8 9">
    <name type="scientific">Candidatus Schekmanbacteria bacterium RBG_16_38_10</name>
    <dbReference type="NCBI Taxonomy" id="1817879"/>
    <lineage>
        <taxon>Bacteria</taxon>
        <taxon>Candidatus Schekmaniibacteriota</taxon>
    </lineage>
</organism>
<keyword evidence="4" id="KW-0238">DNA-binding</keyword>
<dbReference type="InterPro" id="IPR000119">
    <property type="entry name" value="Hist_DNA-bd"/>
</dbReference>
<evidence type="ECO:0000256" key="2">
    <source>
        <dbReference type="ARBA" id="ARBA00022845"/>
    </source>
</evidence>
<evidence type="ECO:0000313" key="8">
    <source>
        <dbReference type="EMBL" id="OGL43794.1"/>
    </source>
</evidence>
<dbReference type="GO" id="GO:0005829">
    <property type="term" value="C:cytosol"/>
    <property type="evidence" value="ECO:0007669"/>
    <property type="project" value="TreeGrafter"/>
</dbReference>
<evidence type="ECO:0000256" key="1">
    <source>
        <dbReference type="ARBA" id="ARBA00018329"/>
    </source>
</evidence>
<dbReference type="GO" id="GO:0006417">
    <property type="term" value="P:regulation of translation"/>
    <property type="evidence" value="ECO:0007669"/>
    <property type="project" value="UniProtKB-KW"/>
</dbReference>
<evidence type="ECO:0000256" key="5">
    <source>
        <dbReference type="ARBA" id="ARBA00023163"/>
    </source>
</evidence>
<evidence type="ECO:0000256" key="7">
    <source>
        <dbReference type="RuleBase" id="RU003939"/>
    </source>
</evidence>
<dbReference type="PRINTS" id="PR01727">
    <property type="entry name" value="DNABINDINGHU"/>
</dbReference>
<dbReference type="AlphaFoldDB" id="A0A1F7RRY4"/>
<dbReference type="Proteomes" id="UP000178797">
    <property type="component" value="Unassembled WGS sequence"/>
</dbReference>
<gene>
    <name evidence="8" type="ORF">A2W05_08010</name>
</gene>
<evidence type="ECO:0000256" key="4">
    <source>
        <dbReference type="ARBA" id="ARBA00023125"/>
    </source>
</evidence>
<dbReference type="PANTHER" id="PTHR33175">
    <property type="entry name" value="DNA-BINDING PROTEIN HU"/>
    <property type="match status" value="1"/>
</dbReference>
<evidence type="ECO:0000256" key="6">
    <source>
        <dbReference type="ARBA" id="ARBA00023172"/>
    </source>
</evidence>
<comment type="caution">
    <text evidence="8">The sequence shown here is derived from an EMBL/GenBank/DDBJ whole genome shotgun (WGS) entry which is preliminary data.</text>
</comment>
<dbReference type="SUPFAM" id="SSF47729">
    <property type="entry name" value="IHF-like DNA-binding proteins"/>
    <property type="match status" value="1"/>
</dbReference>
<proteinExistence type="inferred from homology"/>
<dbReference type="InterPro" id="IPR010992">
    <property type="entry name" value="IHF-like_DNA-bd_dom_sf"/>
</dbReference>
<dbReference type="PANTHER" id="PTHR33175:SF2">
    <property type="entry name" value="INTEGRATION HOST FACTOR SUBUNIT ALPHA"/>
    <property type="match status" value="1"/>
</dbReference>
<evidence type="ECO:0000256" key="3">
    <source>
        <dbReference type="ARBA" id="ARBA00023015"/>
    </source>
</evidence>
<accession>A0A1F7RRY4</accession>
<dbReference type="GO" id="GO:0009893">
    <property type="term" value="P:positive regulation of metabolic process"/>
    <property type="evidence" value="ECO:0007669"/>
    <property type="project" value="UniProtKB-ARBA"/>
</dbReference>
<dbReference type="NCBIfam" id="NF001401">
    <property type="entry name" value="PRK00285.1"/>
    <property type="match status" value="1"/>
</dbReference>
<comment type="similarity">
    <text evidence="7">Belongs to the bacterial histone-like protein family.</text>
</comment>
<dbReference type="InterPro" id="IPR005684">
    <property type="entry name" value="IHF_alpha"/>
</dbReference>
<dbReference type="CDD" id="cd13835">
    <property type="entry name" value="IHF_A"/>
    <property type="match status" value="1"/>
</dbReference>
<dbReference type="GO" id="GO:0006355">
    <property type="term" value="P:regulation of DNA-templated transcription"/>
    <property type="evidence" value="ECO:0007669"/>
    <property type="project" value="InterPro"/>
</dbReference>
<dbReference type="GO" id="GO:0006310">
    <property type="term" value="P:DNA recombination"/>
    <property type="evidence" value="ECO:0007669"/>
    <property type="project" value="UniProtKB-KW"/>
</dbReference>
<name>A0A1F7RRY4_9BACT</name>
<keyword evidence="2" id="KW-0810">Translation regulation</keyword>
<keyword evidence="3" id="KW-0805">Transcription regulation</keyword>
<dbReference type="EMBL" id="MGDE01000209">
    <property type="protein sequence ID" value="OGL43794.1"/>
    <property type="molecule type" value="Genomic_DNA"/>
</dbReference>
<dbReference type="Pfam" id="PF00216">
    <property type="entry name" value="Bac_DNA_binding"/>
    <property type="match status" value="1"/>
</dbReference>
<dbReference type="SMART" id="SM00411">
    <property type="entry name" value="BHL"/>
    <property type="match status" value="1"/>
</dbReference>
<protein>
    <recommendedName>
        <fullName evidence="1">Integration host factor subunit alpha</fullName>
    </recommendedName>
</protein>
<dbReference type="PROSITE" id="PS00045">
    <property type="entry name" value="HISTONE_LIKE"/>
    <property type="match status" value="1"/>
</dbReference>
<dbReference type="Gene3D" id="4.10.520.10">
    <property type="entry name" value="IHF-like DNA-binding proteins"/>
    <property type="match status" value="1"/>
</dbReference>
<keyword evidence="5" id="KW-0804">Transcription</keyword>
<dbReference type="GO" id="GO:0030527">
    <property type="term" value="F:structural constituent of chromatin"/>
    <property type="evidence" value="ECO:0007669"/>
    <property type="project" value="InterPro"/>
</dbReference>
<sequence>MTREDLKDKVREDLGLTKQEASEVVEGVIDTIRNALGDGEEIIISGFGKFAVRTKRRRTGRNPKTGKEYDISSRRVVSFKPSKIFKDLLNTI</sequence>
<reference evidence="8 9" key="1">
    <citation type="journal article" date="2016" name="Nat. Commun.">
        <title>Thousands of microbial genomes shed light on interconnected biogeochemical processes in an aquifer system.</title>
        <authorList>
            <person name="Anantharaman K."/>
            <person name="Brown C.T."/>
            <person name="Hug L.A."/>
            <person name="Sharon I."/>
            <person name="Castelle C.J."/>
            <person name="Probst A.J."/>
            <person name="Thomas B.C."/>
            <person name="Singh A."/>
            <person name="Wilkins M.J."/>
            <person name="Karaoz U."/>
            <person name="Brodie E.L."/>
            <person name="Williams K.H."/>
            <person name="Hubbard S.S."/>
            <person name="Banfield J.F."/>
        </authorList>
    </citation>
    <scope>NUCLEOTIDE SEQUENCE [LARGE SCALE GENOMIC DNA]</scope>
</reference>
<evidence type="ECO:0000313" key="9">
    <source>
        <dbReference type="Proteomes" id="UP000178797"/>
    </source>
</evidence>